<name>D5AC19_PICSI</name>
<organism evidence="4">
    <name type="scientific">Picea sitchensis</name>
    <name type="common">Sitka spruce</name>
    <name type="synonym">Pinus sitchensis</name>
    <dbReference type="NCBI Taxonomy" id="3332"/>
    <lineage>
        <taxon>Eukaryota</taxon>
        <taxon>Viridiplantae</taxon>
        <taxon>Streptophyta</taxon>
        <taxon>Embryophyta</taxon>
        <taxon>Tracheophyta</taxon>
        <taxon>Spermatophyta</taxon>
        <taxon>Pinopsida</taxon>
        <taxon>Pinidae</taxon>
        <taxon>Conifers I</taxon>
        <taxon>Pinales</taxon>
        <taxon>Pinaceae</taxon>
        <taxon>Picea</taxon>
    </lineage>
</organism>
<dbReference type="Gene3D" id="3.40.50.2300">
    <property type="match status" value="1"/>
</dbReference>
<dbReference type="CDD" id="cd17546">
    <property type="entry name" value="REC_hyHK_CKI1_RcsC-like"/>
    <property type="match status" value="1"/>
</dbReference>
<dbReference type="EMBL" id="BT123789">
    <property type="protein sequence ID" value="ADE77088.1"/>
    <property type="molecule type" value="mRNA"/>
</dbReference>
<dbReference type="SMART" id="SM00448">
    <property type="entry name" value="REC"/>
    <property type="match status" value="1"/>
</dbReference>
<keyword evidence="2" id="KW-0812">Transmembrane</keyword>
<keyword evidence="2" id="KW-0472">Membrane</keyword>
<dbReference type="AlphaFoldDB" id="D5AC19"/>
<dbReference type="PANTHER" id="PTHR43228:SF1">
    <property type="entry name" value="TWO-COMPONENT RESPONSE REGULATOR ARR22"/>
    <property type="match status" value="1"/>
</dbReference>
<keyword evidence="1" id="KW-0597">Phosphoprotein</keyword>
<evidence type="ECO:0000259" key="3">
    <source>
        <dbReference type="PROSITE" id="PS50110"/>
    </source>
</evidence>
<dbReference type="PROSITE" id="PS50110">
    <property type="entry name" value="RESPONSE_REGULATORY"/>
    <property type="match status" value="1"/>
</dbReference>
<evidence type="ECO:0000313" key="4">
    <source>
        <dbReference type="EMBL" id="ADE77088.1"/>
    </source>
</evidence>
<dbReference type="SUPFAM" id="SSF52172">
    <property type="entry name" value="CheY-like"/>
    <property type="match status" value="1"/>
</dbReference>
<keyword evidence="2" id="KW-1133">Transmembrane helix</keyword>
<feature type="domain" description="Response regulatory" evidence="3">
    <location>
        <begin position="127"/>
        <end position="242"/>
    </location>
</feature>
<evidence type="ECO:0000256" key="2">
    <source>
        <dbReference type="SAM" id="Phobius"/>
    </source>
</evidence>
<evidence type="ECO:0000256" key="1">
    <source>
        <dbReference type="PROSITE-ProRule" id="PRU00169"/>
    </source>
</evidence>
<proteinExistence type="evidence at transcript level"/>
<dbReference type="InterPro" id="IPR052048">
    <property type="entry name" value="ST_Response_Regulator"/>
</dbReference>
<reference evidence="4" key="1">
    <citation type="submission" date="2010-04" db="EMBL/GenBank/DDBJ databases">
        <authorList>
            <person name="Reid K.E."/>
            <person name="Liao N."/>
            <person name="Chan S."/>
            <person name="Docking R."/>
            <person name="Taylor G."/>
            <person name="Moore R."/>
            <person name="Mayo M."/>
            <person name="Munro S."/>
            <person name="King J."/>
            <person name="Yanchuk A."/>
            <person name="Holt R."/>
            <person name="Jones S."/>
            <person name="Marra M."/>
            <person name="Ritland C.E."/>
            <person name="Ritland K."/>
            <person name="Bohlmann J."/>
        </authorList>
    </citation>
    <scope>NUCLEOTIDE SEQUENCE</scope>
    <source>
        <tissue evidence="4">Bud</tissue>
    </source>
</reference>
<feature type="transmembrane region" description="Helical" evidence="2">
    <location>
        <begin position="29"/>
        <end position="49"/>
    </location>
</feature>
<dbReference type="InterPro" id="IPR001789">
    <property type="entry name" value="Sig_transdc_resp-reg_receiver"/>
</dbReference>
<accession>D5AC19</accession>
<dbReference type="InterPro" id="IPR011006">
    <property type="entry name" value="CheY-like_superfamily"/>
</dbReference>
<protein>
    <recommendedName>
        <fullName evidence="3">Response regulatory domain-containing protein</fullName>
    </recommendedName>
</protein>
<feature type="modified residue" description="4-aspartylphosphate" evidence="1">
    <location>
        <position position="177"/>
    </location>
</feature>
<sequence length="252" mass="28648">MDVAQYLFLGAQELKERAGEEGLYFVEAGLNWVLLIMGVGLVACFGMVWKRRTYSYCQAMQEEDADQRAQKEFMTNAFNNTRDCRSACLIWDDLHTSSQIETRSHKVRTVKSKNSRMSEDSSSPPRRILLVEDTELNRIILGKVLQTLNLHCEEAENGKVAVDYFKQGRTYDLVLMDKEMPVMDGHEATRQLRSMGVKTPIVALTGNTLQSDKDLFFEAGVDDFQTKPLSKDRLVQLLARYGVEGYAGNRRG</sequence>
<dbReference type="Pfam" id="PF00072">
    <property type="entry name" value="Response_reg"/>
    <property type="match status" value="1"/>
</dbReference>
<dbReference type="GO" id="GO:0000160">
    <property type="term" value="P:phosphorelay signal transduction system"/>
    <property type="evidence" value="ECO:0007669"/>
    <property type="project" value="InterPro"/>
</dbReference>
<dbReference type="PANTHER" id="PTHR43228">
    <property type="entry name" value="TWO-COMPONENT RESPONSE REGULATOR"/>
    <property type="match status" value="1"/>
</dbReference>